<dbReference type="PANTHER" id="PTHR46558">
    <property type="entry name" value="TRACRIPTIONAL REGULATORY PROTEIN-RELATED-RELATED"/>
    <property type="match status" value="1"/>
</dbReference>
<comment type="caution">
    <text evidence="4">The sequence shown here is derived from an EMBL/GenBank/DDBJ whole genome shotgun (WGS) entry which is preliminary data.</text>
</comment>
<dbReference type="GO" id="GO:0003677">
    <property type="term" value="F:DNA binding"/>
    <property type="evidence" value="ECO:0007669"/>
    <property type="project" value="UniProtKB-KW"/>
</dbReference>
<evidence type="ECO:0000259" key="3">
    <source>
        <dbReference type="PROSITE" id="PS50943"/>
    </source>
</evidence>
<dbReference type="AlphaFoldDB" id="A0A3E4GPK5"/>
<dbReference type="SUPFAM" id="SSF47413">
    <property type="entry name" value="lambda repressor-like DNA-binding domains"/>
    <property type="match status" value="1"/>
</dbReference>
<feature type="transmembrane region" description="Helical" evidence="2">
    <location>
        <begin position="85"/>
        <end position="105"/>
    </location>
</feature>
<dbReference type="EMBL" id="QSOV01000008">
    <property type="protein sequence ID" value="RGJ23145.1"/>
    <property type="molecule type" value="Genomic_DNA"/>
</dbReference>
<dbReference type="Proteomes" id="UP000284579">
    <property type="component" value="Unassembled WGS sequence"/>
</dbReference>
<evidence type="ECO:0000256" key="1">
    <source>
        <dbReference type="ARBA" id="ARBA00023125"/>
    </source>
</evidence>
<evidence type="ECO:0000313" key="7">
    <source>
        <dbReference type="EMBL" id="RHF80510.1"/>
    </source>
</evidence>
<accession>A0A3E4GPK5</accession>
<feature type="domain" description="HTH cro/C1-type" evidence="3">
    <location>
        <begin position="7"/>
        <end position="61"/>
    </location>
</feature>
<gene>
    <name evidence="8" type="ORF">DW252_05995</name>
    <name evidence="7" type="ORF">DW656_15580</name>
    <name evidence="6" type="ORF">DWW65_04265</name>
    <name evidence="5" type="ORF">DWX03_07280</name>
    <name evidence="4" type="ORF">DXD67_08920</name>
</gene>
<evidence type="ECO:0000313" key="11">
    <source>
        <dbReference type="Proteomes" id="UP000284579"/>
    </source>
</evidence>
<dbReference type="Proteomes" id="UP000286595">
    <property type="component" value="Unassembled WGS sequence"/>
</dbReference>
<keyword evidence="2" id="KW-1133">Transmembrane helix</keyword>
<evidence type="ECO:0000313" key="4">
    <source>
        <dbReference type="EMBL" id="RGJ23145.1"/>
    </source>
</evidence>
<keyword evidence="2" id="KW-0812">Transmembrane</keyword>
<dbReference type="InterPro" id="IPR010982">
    <property type="entry name" value="Lambda_DNA-bd_dom_sf"/>
</dbReference>
<name>A0A3E4GPK5_9FIRM</name>
<evidence type="ECO:0000313" key="8">
    <source>
        <dbReference type="EMBL" id="RHG61259.1"/>
    </source>
</evidence>
<keyword evidence="10" id="KW-1185">Reference proteome</keyword>
<evidence type="ECO:0000313" key="13">
    <source>
        <dbReference type="Proteomes" id="UP000286595"/>
    </source>
</evidence>
<dbReference type="EMBL" id="QRHO01000035">
    <property type="protein sequence ID" value="RHF80510.1"/>
    <property type="molecule type" value="Genomic_DNA"/>
</dbReference>
<evidence type="ECO:0000256" key="2">
    <source>
        <dbReference type="SAM" id="Phobius"/>
    </source>
</evidence>
<evidence type="ECO:0000313" key="6">
    <source>
        <dbReference type="EMBL" id="RGU46620.1"/>
    </source>
</evidence>
<feature type="transmembrane region" description="Helical" evidence="2">
    <location>
        <begin position="111"/>
        <end position="132"/>
    </location>
</feature>
<dbReference type="Gene3D" id="1.10.260.40">
    <property type="entry name" value="lambda repressor-like DNA-binding domains"/>
    <property type="match status" value="1"/>
</dbReference>
<dbReference type="SMART" id="SM00530">
    <property type="entry name" value="HTH_XRE"/>
    <property type="match status" value="1"/>
</dbReference>
<protein>
    <submittedName>
        <fullName evidence="4">XRE family transcriptional regulator</fullName>
    </submittedName>
</protein>
<dbReference type="Proteomes" id="UP000260655">
    <property type="component" value="Unassembled WGS sequence"/>
</dbReference>
<organism evidence="4 9">
    <name type="scientific">Coprococcus comes</name>
    <dbReference type="NCBI Taxonomy" id="410072"/>
    <lineage>
        <taxon>Bacteria</taxon>
        <taxon>Bacillati</taxon>
        <taxon>Bacillota</taxon>
        <taxon>Clostridia</taxon>
        <taxon>Lachnospirales</taxon>
        <taxon>Lachnospiraceae</taxon>
        <taxon>Coprococcus</taxon>
    </lineage>
</organism>
<dbReference type="PROSITE" id="PS50943">
    <property type="entry name" value="HTH_CROC1"/>
    <property type="match status" value="1"/>
</dbReference>
<dbReference type="EMBL" id="QRIM01000005">
    <property type="protein sequence ID" value="RHG61259.1"/>
    <property type="molecule type" value="Genomic_DNA"/>
</dbReference>
<evidence type="ECO:0000313" key="5">
    <source>
        <dbReference type="EMBL" id="RGT90213.1"/>
    </source>
</evidence>
<dbReference type="RefSeq" id="WP_117557698.1">
    <property type="nucleotide sequence ID" value="NZ_JAAIOQ010000005.1"/>
</dbReference>
<dbReference type="Proteomes" id="UP000285693">
    <property type="component" value="Unassembled WGS sequence"/>
</dbReference>
<dbReference type="CDD" id="cd00093">
    <property type="entry name" value="HTH_XRE"/>
    <property type="match status" value="1"/>
</dbReference>
<dbReference type="EMBL" id="QRXJ01000008">
    <property type="protein sequence ID" value="RGT90213.1"/>
    <property type="molecule type" value="Genomic_DNA"/>
</dbReference>
<evidence type="ECO:0000313" key="10">
    <source>
        <dbReference type="Proteomes" id="UP000283360"/>
    </source>
</evidence>
<sequence>MEIGKKLKNARIEAGLTQEKAAEKIDVSRQTISNWENEKSYPDIISVIALSDLYSVSLDELLKGDQKMAEHLEESTNVVKSNKKLTGAILLNIILMILLIALNMLLPEGTYYLVIVFCVVIMSSSVLLYQIIKRI</sequence>
<keyword evidence="1" id="KW-0238">DNA-binding</keyword>
<proteinExistence type="predicted"/>
<evidence type="ECO:0000313" key="9">
    <source>
        <dbReference type="Proteomes" id="UP000260655"/>
    </source>
</evidence>
<keyword evidence="2" id="KW-0472">Membrane</keyword>
<dbReference type="Pfam" id="PF01381">
    <property type="entry name" value="HTH_3"/>
    <property type="match status" value="1"/>
</dbReference>
<reference evidence="9 10" key="1">
    <citation type="submission" date="2018-08" db="EMBL/GenBank/DDBJ databases">
        <title>A genome reference for cultivated species of the human gut microbiota.</title>
        <authorList>
            <person name="Zou Y."/>
            <person name="Xue W."/>
            <person name="Luo G."/>
        </authorList>
    </citation>
    <scope>NUCLEOTIDE SEQUENCE [LARGE SCALE GENOMIC DNA]</scope>
    <source>
        <strain evidence="6 12">AF16-31</strain>
        <strain evidence="5 10">AF18-12LB</strain>
        <strain evidence="8 13">AM22-12LB</strain>
        <strain evidence="7 11">AM23-3</strain>
        <strain evidence="4 9">TM07-19</strain>
    </source>
</reference>
<evidence type="ECO:0000313" key="12">
    <source>
        <dbReference type="Proteomes" id="UP000285693"/>
    </source>
</evidence>
<dbReference type="InterPro" id="IPR001387">
    <property type="entry name" value="Cro/C1-type_HTH"/>
</dbReference>
<dbReference type="PANTHER" id="PTHR46558:SF4">
    <property type="entry name" value="DNA-BIDING PHAGE PROTEIN"/>
    <property type="match status" value="1"/>
</dbReference>
<dbReference type="Proteomes" id="UP000283360">
    <property type="component" value="Unassembled WGS sequence"/>
</dbReference>
<dbReference type="EMBL" id="QRXY01000004">
    <property type="protein sequence ID" value="RGU46620.1"/>
    <property type="molecule type" value="Genomic_DNA"/>
</dbReference>